<dbReference type="Proteomes" id="UP000069935">
    <property type="component" value="Chromosome 2"/>
</dbReference>
<evidence type="ECO:0000259" key="1">
    <source>
        <dbReference type="Pfam" id="PF04717"/>
    </source>
</evidence>
<dbReference type="RefSeq" id="WP_045583206.1">
    <property type="nucleotide sequence ID" value="NZ_CP012402.1"/>
</dbReference>
<dbReference type="InterPro" id="IPR037026">
    <property type="entry name" value="Vgr_OB-fold_dom_sf"/>
</dbReference>
<dbReference type="Pfam" id="PF04717">
    <property type="entry name" value="Phage_base_V"/>
    <property type="match status" value="1"/>
</dbReference>
<sequence length="484" mass="52147">MSQVELATVVSAEPEEGGRLYVRPTMLPENSGPILADVAQFWVGDNFGARFTPRQGDTVVLIYPTDVTHRPIVIASVASDTNDARHTVYNPTGTETVQAKLANVKDGLEALAPYPDDGWKDNIANDADGGPFFTHDIKGYNGLNMGPFPSGKYFSIPTYDEFKDNPDDESCKDGRQAVHPDPSTNRWRSVIRSKVRPGGGDGGGGSGDYAEKFQEIVLDDNPDAPMMAFTARGKRLDYTDGDLHEVVDKDRQVRVAGNDYRYVGGSEFLFIEGNQNVYVNGDYNNTFVGNSNSTNWGADNSLFYGSTEDVFYGEAREAMYGYSYGYTSGNAKSETYGDTDDYQKGYAKSVHDGDSWDETYGLSTSTYHGQTRDYFMGGSMELRLGASLAISLSADTEISAGLKVELTVAGVFALFLGGAIDIYFGYKIEQDDGAFVTMRNGAAVEANNAVAAGNTAGVNANNAGGATVNNSTVTANTTPVQLLT</sequence>
<feature type="domain" description="Gp5/Type VI secretion system Vgr protein OB-fold" evidence="1">
    <location>
        <begin position="7"/>
        <end position="76"/>
    </location>
</feature>
<proteinExistence type="predicted"/>
<dbReference type="Gene3D" id="2.40.50.230">
    <property type="entry name" value="Gp5 N-terminal domain"/>
    <property type="match status" value="1"/>
</dbReference>
<evidence type="ECO:0000313" key="2">
    <source>
        <dbReference type="EMBL" id="ALG72569.1"/>
    </source>
</evidence>
<evidence type="ECO:0000313" key="3">
    <source>
        <dbReference type="Proteomes" id="UP000069935"/>
    </source>
</evidence>
<dbReference type="AlphaFoldDB" id="A0AAC8VZV3"/>
<dbReference type="SUPFAM" id="SSF69255">
    <property type="entry name" value="gp5 N-terminal domain-like"/>
    <property type="match status" value="1"/>
</dbReference>
<reference evidence="2 3" key="2">
    <citation type="journal article" date="2016" name="Genome Announc.">
        <title>Complete Genome Sequence of a Strain of Azospirillum thiophilum Isolated from a Sulfide Spring.</title>
        <authorList>
            <person name="Fomenkov A."/>
            <person name="Vincze T."/>
            <person name="Grabovich M."/>
            <person name="Anton B.P."/>
            <person name="Dubinina G."/>
            <person name="Orlova M."/>
            <person name="Belousova E."/>
            <person name="Roberts R.J."/>
        </authorList>
    </citation>
    <scope>NUCLEOTIDE SEQUENCE [LARGE SCALE GENOMIC DNA]</scope>
    <source>
        <strain evidence="2 3">BV-S</strain>
    </source>
</reference>
<keyword evidence="3" id="KW-1185">Reference proteome</keyword>
<accession>A0AAC8VZV3</accession>
<name>A0AAC8VZV3_9PROT</name>
<reference evidence="3" key="1">
    <citation type="submission" date="2015-08" db="EMBL/GenBank/DDBJ databases">
        <title>Complete Genome Sequence of Azospirillum thiophilum BV-S.</title>
        <authorList>
            <person name="Fomenkov A."/>
            <person name="Vincze T."/>
            <person name="Grabovich M."/>
            <person name="Dubinina G."/>
            <person name="Orlova M."/>
            <person name="Belousova E."/>
            <person name="Roberts R.J."/>
        </authorList>
    </citation>
    <scope>NUCLEOTIDE SEQUENCE [LARGE SCALE GENOMIC DNA]</scope>
    <source>
        <strain evidence="3">BV-S</strain>
    </source>
</reference>
<protein>
    <recommendedName>
        <fullName evidence="1">Gp5/Type VI secretion system Vgr protein OB-fold domain-containing protein</fullName>
    </recommendedName>
</protein>
<gene>
    <name evidence="2" type="ORF">AL072_16045</name>
</gene>
<organism evidence="2 3">
    <name type="scientific">Azospirillum thiophilum</name>
    <dbReference type="NCBI Taxonomy" id="528244"/>
    <lineage>
        <taxon>Bacteria</taxon>
        <taxon>Pseudomonadati</taxon>
        <taxon>Pseudomonadota</taxon>
        <taxon>Alphaproteobacteria</taxon>
        <taxon>Rhodospirillales</taxon>
        <taxon>Azospirillaceae</taxon>
        <taxon>Azospirillum</taxon>
    </lineage>
</organism>
<dbReference type="KEGG" id="ati:AL072_16045"/>
<dbReference type="SUPFAM" id="SSF69349">
    <property type="entry name" value="Phage fibre proteins"/>
    <property type="match status" value="1"/>
</dbReference>
<dbReference type="InterPro" id="IPR006531">
    <property type="entry name" value="Gp5/Vgr_OB"/>
</dbReference>
<dbReference type="EMBL" id="CP012402">
    <property type="protein sequence ID" value="ALG72569.1"/>
    <property type="molecule type" value="Genomic_DNA"/>
</dbReference>